<dbReference type="Proteomes" id="UP000635565">
    <property type="component" value="Unassembled WGS sequence"/>
</dbReference>
<dbReference type="EMBL" id="BNJJ01000010">
    <property type="protein sequence ID" value="GHO85926.1"/>
    <property type="molecule type" value="Genomic_DNA"/>
</dbReference>
<evidence type="ECO:0000313" key="2">
    <source>
        <dbReference type="Proteomes" id="UP000635565"/>
    </source>
</evidence>
<reference evidence="1 2" key="1">
    <citation type="journal article" date="2021" name="Int. J. Syst. Evol. Microbiol.">
        <title>Reticulibacter mediterranei gen. nov., sp. nov., within the new family Reticulibacteraceae fam. nov., and Ktedonospora formicarum gen. nov., sp. nov., Ktedonobacter robiniae sp. nov., Dictyobacter formicarum sp. nov. and Dictyobacter arantiisoli sp. nov., belonging to the class Ktedonobacteria.</title>
        <authorList>
            <person name="Yabe S."/>
            <person name="Zheng Y."/>
            <person name="Wang C.M."/>
            <person name="Sakai Y."/>
            <person name="Abe K."/>
            <person name="Yokota A."/>
            <person name="Donadio S."/>
            <person name="Cavaletti L."/>
            <person name="Monciardini P."/>
        </authorList>
    </citation>
    <scope>NUCLEOTIDE SEQUENCE [LARGE SCALE GENOMIC DNA]</scope>
    <source>
        <strain evidence="1 2">SOSP1-9</strain>
    </source>
</reference>
<evidence type="ECO:0000313" key="1">
    <source>
        <dbReference type="EMBL" id="GHO85926.1"/>
    </source>
</evidence>
<name>A0ABQ3VJT6_9CHLR</name>
<accession>A0ABQ3VJT6</accession>
<organism evidence="1 2">
    <name type="scientific">Dictyobacter formicarum</name>
    <dbReference type="NCBI Taxonomy" id="2778368"/>
    <lineage>
        <taxon>Bacteria</taxon>
        <taxon>Bacillati</taxon>
        <taxon>Chloroflexota</taxon>
        <taxon>Ktedonobacteria</taxon>
        <taxon>Ktedonobacterales</taxon>
        <taxon>Dictyobacteraceae</taxon>
        <taxon>Dictyobacter</taxon>
    </lineage>
</organism>
<dbReference type="RefSeq" id="WP_201363555.1">
    <property type="nucleotide sequence ID" value="NZ_BNJJ01000010.1"/>
</dbReference>
<dbReference type="InterPro" id="IPR035897">
    <property type="entry name" value="Toll_tir_struct_dom_sf"/>
</dbReference>
<keyword evidence="2" id="KW-1185">Reference proteome</keyword>
<protein>
    <recommendedName>
        <fullName evidence="3">TIR domain-containing protein</fullName>
    </recommendedName>
</protein>
<proteinExistence type="predicted"/>
<sequence>MLETRDQNIKIRVLYVTEDIFWLNVFKVHLKELAQQGLIAGWECCDISVSPADSHGEGSYAGDDALVCVLISQHFFASEFSDGLEMEQILERHEDGDIVLVPVLLHGVDWRQNSFVLLHTLGLQAPYAIHWSDAQHDFVGLPEAIQSAIELYHTHTPVATTAPDFSTSQQMVRKLLLANCLLELTEGARTDRIQKDTPGKAHPGTIQA</sequence>
<dbReference type="SUPFAM" id="SSF52200">
    <property type="entry name" value="Toll/Interleukin receptor TIR domain"/>
    <property type="match status" value="1"/>
</dbReference>
<evidence type="ECO:0008006" key="3">
    <source>
        <dbReference type="Google" id="ProtNLM"/>
    </source>
</evidence>
<comment type="caution">
    <text evidence="1">The sequence shown here is derived from an EMBL/GenBank/DDBJ whole genome shotgun (WGS) entry which is preliminary data.</text>
</comment>
<gene>
    <name evidence="1" type="ORF">KSZ_39320</name>
</gene>